<sequence>MFGLPRHGAAVILAAVSSFSCVLAANNHTYLNHALNATDILIQKWWDADTGRFDHYWWQTASIITTLADLSVVDSRATDFATQHWNQTYTIAPTTNNNTWTNIYYDDSGWWALAWIKVYDITQEIKYLDTAELIFEDMITGLGSDCGGQWWTTDRTYTATISNQLFFATAAALGNRVSHKGHEYKAYASGTLNWLKNSGLLTANNTFLDGRDATDGCKLVGPAWTYNQGVILGGLVEYYALTHDKAEIEFAHSIAQGTIDTLTDDMGILTEDGYPNPLNEDRAIFKGIFARNLGYLHSAFPKDSYKTFLQRNADSIWVRGRAKNGLVGPNWQGPLRAAFVTTQASAVDAFIAAAVAS</sequence>
<dbReference type="InterPro" id="IPR008928">
    <property type="entry name" value="6-hairpin_glycosidase_sf"/>
</dbReference>
<gene>
    <name evidence="2" type="ORF">AMS68_002915</name>
</gene>
<proteinExistence type="predicted"/>
<reference evidence="2 3" key="1">
    <citation type="journal article" date="2016" name="Sci. Rep.">
        <title>Peltaster fructicola genome reveals evolution from an invasive phytopathogen to an ectophytic parasite.</title>
        <authorList>
            <person name="Xu C."/>
            <person name="Chen H."/>
            <person name="Gleason M.L."/>
            <person name="Xu J.R."/>
            <person name="Liu H."/>
            <person name="Zhang R."/>
            <person name="Sun G."/>
        </authorList>
    </citation>
    <scope>NUCLEOTIDE SEQUENCE [LARGE SCALE GENOMIC DNA]</scope>
    <source>
        <strain evidence="2 3">LNHT1506</strain>
    </source>
</reference>
<dbReference type="EMBL" id="CP051140">
    <property type="protein sequence ID" value="QIW97397.1"/>
    <property type="molecule type" value="Genomic_DNA"/>
</dbReference>
<protein>
    <submittedName>
        <fullName evidence="2">Uncharacterized protein</fullName>
    </submittedName>
</protein>
<keyword evidence="3" id="KW-1185">Reference proteome</keyword>
<dbReference type="Pfam" id="PF03663">
    <property type="entry name" value="Glyco_hydro_76"/>
    <property type="match status" value="1"/>
</dbReference>
<evidence type="ECO:0000256" key="1">
    <source>
        <dbReference type="SAM" id="SignalP"/>
    </source>
</evidence>
<dbReference type="OrthoDB" id="9984024at2759"/>
<dbReference type="PANTHER" id="PTHR47791">
    <property type="entry name" value="MEIOTICALLY UP-REGULATED GENE 191 PROTEIN"/>
    <property type="match status" value="1"/>
</dbReference>
<dbReference type="Proteomes" id="UP000503462">
    <property type="component" value="Chromosome 2"/>
</dbReference>
<accession>A0A6H0XRZ7</accession>
<dbReference type="InterPro" id="IPR053169">
    <property type="entry name" value="MUG_Protein"/>
</dbReference>
<name>A0A6H0XRZ7_9PEZI</name>
<feature type="signal peptide" evidence="1">
    <location>
        <begin position="1"/>
        <end position="24"/>
    </location>
</feature>
<evidence type="ECO:0000313" key="3">
    <source>
        <dbReference type="Proteomes" id="UP000503462"/>
    </source>
</evidence>
<keyword evidence="1" id="KW-0732">Signal</keyword>
<dbReference type="GO" id="GO:0005975">
    <property type="term" value="P:carbohydrate metabolic process"/>
    <property type="evidence" value="ECO:0007669"/>
    <property type="project" value="InterPro"/>
</dbReference>
<organism evidence="2 3">
    <name type="scientific">Peltaster fructicola</name>
    <dbReference type="NCBI Taxonomy" id="286661"/>
    <lineage>
        <taxon>Eukaryota</taxon>
        <taxon>Fungi</taxon>
        <taxon>Dikarya</taxon>
        <taxon>Ascomycota</taxon>
        <taxon>Pezizomycotina</taxon>
        <taxon>Dothideomycetes</taxon>
        <taxon>Dothideomycetes incertae sedis</taxon>
        <taxon>Peltaster</taxon>
    </lineage>
</organism>
<dbReference type="InterPro" id="IPR005198">
    <property type="entry name" value="Glyco_hydro_76"/>
</dbReference>
<dbReference type="Gene3D" id="1.50.10.20">
    <property type="match status" value="1"/>
</dbReference>
<feature type="chain" id="PRO_5026263249" evidence="1">
    <location>
        <begin position="25"/>
        <end position="357"/>
    </location>
</feature>
<dbReference type="SUPFAM" id="SSF48208">
    <property type="entry name" value="Six-hairpin glycosidases"/>
    <property type="match status" value="1"/>
</dbReference>
<dbReference type="PROSITE" id="PS51257">
    <property type="entry name" value="PROKAR_LIPOPROTEIN"/>
    <property type="match status" value="1"/>
</dbReference>
<dbReference type="PANTHER" id="PTHR47791:SF1">
    <property type="entry name" value="ENDO MANNANASE, GH76 FAMILY (EUROFUNG)"/>
    <property type="match status" value="1"/>
</dbReference>
<dbReference type="AlphaFoldDB" id="A0A6H0XRZ7"/>
<evidence type="ECO:0000313" key="2">
    <source>
        <dbReference type="EMBL" id="QIW97397.1"/>
    </source>
</evidence>